<dbReference type="CDD" id="cd16461">
    <property type="entry name" value="RING-H2_EL5-like"/>
    <property type="match status" value="1"/>
</dbReference>
<dbReference type="Proteomes" id="UP001345219">
    <property type="component" value="Chromosome 17"/>
</dbReference>
<dbReference type="AlphaFoldDB" id="A0AAN7Q6K6"/>
<dbReference type="InterPro" id="IPR001841">
    <property type="entry name" value="Znf_RING"/>
</dbReference>
<dbReference type="SMART" id="SM00184">
    <property type="entry name" value="RING"/>
    <property type="match status" value="1"/>
</dbReference>
<evidence type="ECO:0000313" key="5">
    <source>
        <dbReference type="EMBL" id="KAK4759979.1"/>
    </source>
</evidence>
<feature type="domain" description="RING-type" evidence="4">
    <location>
        <begin position="75"/>
        <end position="117"/>
    </location>
</feature>
<feature type="compositionally biased region" description="Polar residues" evidence="2">
    <location>
        <begin position="135"/>
        <end position="149"/>
    </location>
</feature>
<name>A0AAN7Q6K6_9MYRT</name>
<keyword evidence="1" id="KW-0862">Zinc</keyword>
<dbReference type="InterPro" id="IPR013083">
    <property type="entry name" value="Znf_RING/FYVE/PHD"/>
</dbReference>
<protein>
    <recommendedName>
        <fullName evidence="4">RING-type domain-containing protein</fullName>
    </recommendedName>
</protein>
<dbReference type="PANTHER" id="PTHR45676">
    <property type="entry name" value="RING-H2 FINGER PROTEIN ATL51-RELATED"/>
    <property type="match status" value="1"/>
</dbReference>
<dbReference type="GO" id="GO:0008270">
    <property type="term" value="F:zinc ion binding"/>
    <property type="evidence" value="ECO:0007669"/>
    <property type="project" value="UniProtKB-KW"/>
</dbReference>
<evidence type="ECO:0000256" key="3">
    <source>
        <dbReference type="SAM" id="Phobius"/>
    </source>
</evidence>
<dbReference type="PROSITE" id="PS50089">
    <property type="entry name" value="ZF_RING_2"/>
    <property type="match status" value="1"/>
</dbReference>
<gene>
    <name evidence="5" type="ORF">SAY87_023110</name>
</gene>
<dbReference type="Pfam" id="PF13639">
    <property type="entry name" value="zf-RING_2"/>
    <property type="match status" value="1"/>
</dbReference>
<dbReference type="GO" id="GO:0016567">
    <property type="term" value="P:protein ubiquitination"/>
    <property type="evidence" value="ECO:0007669"/>
    <property type="project" value="TreeGrafter"/>
</dbReference>
<accession>A0AAN7Q6K6</accession>
<keyword evidence="1" id="KW-0479">Metal-binding</keyword>
<evidence type="ECO:0000259" key="4">
    <source>
        <dbReference type="PROSITE" id="PS50089"/>
    </source>
</evidence>
<evidence type="ECO:0000313" key="6">
    <source>
        <dbReference type="Proteomes" id="UP001345219"/>
    </source>
</evidence>
<dbReference type="PANTHER" id="PTHR45676:SF182">
    <property type="entry name" value="RING-TYPE E3 UBIQUITIN TRANSFERASE"/>
    <property type="match status" value="1"/>
</dbReference>
<keyword evidence="3" id="KW-0812">Transmembrane</keyword>
<evidence type="ECO:0000256" key="1">
    <source>
        <dbReference type="PROSITE-ProRule" id="PRU00175"/>
    </source>
</evidence>
<feature type="transmembrane region" description="Helical" evidence="3">
    <location>
        <begin position="6"/>
        <end position="27"/>
    </location>
</feature>
<keyword evidence="3" id="KW-1133">Transmembrane helix</keyword>
<reference evidence="5 6" key="1">
    <citation type="journal article" date="2023" name="Hortic Res">
        <title>Pangenome of water caltrop reveals structural variations and asymmetric subgenome divergence after allopolyploidization.</title>
        <authorList>
            <person name="Zhang X."/>
            <person name="Chen Y."/>
            <person name="Wang L."/>
            <person name="Yuan Y."/>
            <person name="Fang M."/>
            <person name="Shi L."/>
            <person name="Lu R."/>
            <person name="Comes H.P."/>
            <person name="Ma Y."/>
            <person name="Chen Y."/>
            <person name="Huang G."/>
            <person name="Zhou Y."/>
            <person name="Zheng Z."/>
            <person name="Qiu Y."/>
        </authorList>
    </citation>
    <scope>NUCLEOTIDE SEQUENCE [LARGE SCALE GENOMIC DNA]</scope>
    <source>
        <tissue evidence="5">Roots</tissue>
    </source>
</reference>
<feature type="region of interest" description="Disordered" evidence="2">
    <location>
        <begin position="129"/>
        <end position="149"/>
    </location>
</feature>
<dbReference type="SUPFAM" id="SSF57850">
    <property type="entry name" value="RING/U-box"/>
    <property type="match status" value="1"/>
</dbReference>
<evidence type="ECO:0000256" key="2">
    <source>
        <dbReference type="SAM" id="MobiDB-lite"/>
    </source>
</evidence>
<organism evidence="5 6">
    <name type="scientific">Trapa incisa</name>
    <dbReference type="NCBI Taxonomy" id="236973"/>
    <lineage>
        <taxon>Eukaryota</taxon>
        <taxon>Viridiplantae</taxon>
        <taxon>Streptophyta</taxon>
        <taxon>Embryophyta</taxon>
        <taxon>Tracheophyta</taxon>
        <taxon>Spermatophyta</taxon>
        <taxon>Magnoliopsida</taxon>
        <taxon>eudicotyledons</taxon>
        <taxon>Gunneridae</taxon>
        <taxon>Pentapetalae</taxon>
        <taxon>rosids</taxon>
        <taxon>malvids</taxon>
        <taxon>Myrtales</taxon>
        <taxon>Lythraceae</taxon>
        <taxon>Trapa</taxon>
    </lineage>
</organism>
<dbReference type="Gene3D" id="3.30.40.10">
    <property type="entry name" value="Zinc/RING finger domain, C3HC4 (zinc finger)"/>
    <property type="match status" value="1"/>
</dbReference>
<keyword evidence="6" id="KW-1185">Reference proteome</keyword>
<keyword evidence="3" id="KW-0472">Membrane</keyword>
<keyword evidence="1" id="KW-0863">Zinc-finger</keyword>
<proteinExistence type="predicted"/>
<dbReference type="EMBL" id="JAXIOK010000011">
    <property type="protein sequence ID" value="KAK4759979.1"/>
    <property type="molecule type" value="Genomic_DNA"/>
</dbReference>
<sequence length="149" mass="16338">MRLSNALFAIIAVVSALITAILYNYVFSRLCGERSDSTTTADVERGSTWTDSVSALIPSCKYSSSDRPAAEERTCSVCLGEFKDGEDVRILPRCLHPFHVPCVDMWLYSHPDCPVCRTSTGLSVPISRQLETETSETSRSMVSSFGSSL</sequence>
<comment type="caution">
    <text evidence="5">The sequence shown here is derived from an EMBL/GenBank/DDBJ whole genome shotgun (WGS) entry which is preliminary data.</text>
</comment>